<dbReference type="Pfam" id="PF05894">
    <property type="entry name" value="Podovirus_Gp16"/>
    <property type="match status" value="1"/>
</dbReference>
<dbReference type="EMBL" id="BK016031">
    <property type="protein sequence ID" value="DAF90514.1"/>
    <property type="molecule type" value="Genomic_DNA"/>
</dbReference>
<proteinExistence type="predicted"/>
<reference evidence="1" key="1">
    <citation type="journal article" date="2021" name="Proc. Natl. Acad. Sci. U.S.A.">
        <title>A Catalog of Tens of Thousands of Viruses from Human Metagenomes Reveals Hidden Associations with Chronic Diseases.</title>
        <authorList>
            <person name="Tisza M.J."/>
            <person name="Buck C.B."/>
        </authorList>
    </citation>
    <scope>NUCLEOTIDE SEQUENCE</scope>
    <source>
        <strain evidence="1">Ctdet19</strain>
    </source>
</reference>
<organism evidence="1">
    <name type="scientific">Podoviridae sp. ctdet19</name>
    <dbReference type="NCBI Taxonomy" id="2825262"/>
    <lineage>
        <taxon>Viruses</taxon>
        <taxon>Duplodnaviria</taxon>
        <taxon>Heunggongvirae</taxon>
        <taxon>Uroviricota</taxon>
        <taxon>Caudoviricetes</taxon>
    </lineage>
</organism>
<dbReference type="InterPro" id="IPR008784">
    <property type="entry name" value="Podovirus_Gp16"/>
</dbReference>
<name>A0A8S5U7W0_9CAUD</name>
<evidence type="ECO:0000313" key="1">
    <source>
        <dbReference type="EMBL" id="DAF90514.1"/>
    </source>
</evidence>
<sequence length="381" mass="44831">MSTDSVQLSGPKKKPKYYRLKNILQKNATYNVMFGERSNGKTYAVQEYCIKQYLKTGGQTAWIRRWQDDFKGKRARTMWDGCVNNGELEKWTDGQFDHINYKGGAWYLAKFDETLNKDVESLTPFAYSFAISAMEHDKSTNYDAIINAVLDEFLTRTFYLPNEFVLFMNVLSTIIRDRDNVKIFMMGNTVNQYCPYFAEMGLTHIKEMKKGDIDVYEYGESGLTVAVEYTDSPNKEGKKSDKYFAFNNPKLSMITGGAWEIAIYPHCPCKYRPSDVLYTYFIIFDREMLQCEIIFTQDERKNDVIFTFIHRKTTELKDPDHELIYSPDYSPLPNRRRKITKPTDERERRICSFFSKEKVFYQDNTVGEIVRNYIMWCQKGE</sequence>
<accession>A0A8S5U7W0</accession>
<protein>
    <submittedName>
        <fullName evidence="1">Terminase</fullName>
    </submittedName>
</protein>